<dbReference type="NCBIfam" id="TIGR00369">
    <property type="entry name" value="unchar_dom_1"/>
    <property type="match status" value="1"/>
</dbReference>
<protein>
    <submittedName>
        <fullName evidence="3 4">Thioesterase</fullName>
    </submittedName>
</protein>
<dbReference type="OrthoDB" id="2139465at2"/>
<dbReference type="InterPro" id="IPR029069">
    <property type="entry name" value="HotDog_dom_sf"/>
</dbReference>
<dbReference type="Gene3D" id="3.10.129.10">
    <property type="entry name" value="Hotdog Thioesterase"/>
    <property type="match status" value="1"/>
</dbReference>
<evidence type="ECO:0000259" key="2">
    <source>
        <dbReference type="Pfam" id="PF03061"/>
    </source>
</evidence>
<dbReference type="Proteomes" id="UP000030588">
    <property type="component" value="Unassembled WGS sequence"/>
</dbReference>
<dbReference type="Proteomes" id="UP000476934">
    <property type="component" value="Unassembled WGS sequence"/>
</dbReference>
<dbReference type="EMBL" id="JAAIWK010000002">
    <property type="protein sequence ID" value="NEY18679.1"/>
    <property type="molecule type" value="Genomic_DNA"/>
</dbReference>
<reference evidence="4 6" key="3">
    <citation type="submission" date="2020-03" db="EMBL/GenBank/DDBJ databases">
        <title>Bacillus aquiflavi sp. nov., isolated from yellow water of strong flavor Chinese baijiu in Yibin region of China.</title>
        <authorList>
            <person name="Xie J."/>
        </authorList>
    </citation>
    <scope>NUCLEOTIDE SEQUENCE [LARGE SCALE GENOMIC DNA]</scope>
    <source>
        <strain evidence="4 6">Gsoil 114</strain>
    </source>
</reference>
<dbReference type="GO" id="GO:0005829">
    <property type="term" value="C:cytosol"/>
    <property type="evidence" value="ECO:0007669"/>
    <property type="project" value="TreeGrafter"/>
</dbReference>
<sequence>MNEKITQLLDECLKNASKEDLSVLSQVLEGIVNKQKHEKDQSSYIKDLFQMKHHFQDEEVEITMPITPITFNHFSIVHGGITATLLDTAMGGLANMVLPKGQKAVTSNLNIHYIAPGAGSFIKAKVKIIHRGSNTMVMEGLAYRDDGVQIAHCTSSFFIIKH</sequence>
<dbReference type="EMBL" id="JRUN01000046">
    <property type="protein sequence ID" value="KHD84699.1"/>
    <property type="molecule type" value="Genomic_DNA"/>
</dbReference>
<dbReference type="STRING" id="363870.NG54_13955"/>
<evidence type="ECO:0000313" key="5">
    <source>
        <dbReference type="Proteomes" id="UP000030588"/>
    </source>
</evidence>
<comment type="caution">
    <text evidence="3">The sequence shown here is derived from an EMBL/GenBank/DDBJ whole genome shotgun (WGS) entry which is preliminary data.</text>
</comment>
<feature type="domain" description="Thioesterase" evidence="2">
    <location>
        <begin position="75"/>
        <end position="150"/>
    </location>
</feature>
<name>A0A0A6VDS7_9BACI</name>
<keyword evidence="1" id="KW-0378">Hydrolase</keyword>
<accession>A0A0A6VDS7</accession>
<dbReference type="SUPFAM" id="SSF54637">
    <property type="entry name" value="Thioesterase/thiol ester dehydrase-isomerase"/>
    <property type="match status" value="1"/>
</dbReference>
<dbReference type="PANTHER" id="PTHR43240:SF1">
    <property type="entry name" value="BLR5584 PROTEIN"/>
    <property type="match status" value="1"/>
</dbReference>
<evidence type="ECO:0000256" key="1">
    <source>
        <dbReference type="ARBA" id="ARBA00022801"/>
    </source>
</evidence>
<proteinExistence type="predicted"/>
<reference evidence="4 6" key="2">
    <citation type="submission" date="2020-02" db="EMBL/GenBank/DDBJ databases">
        <authorList>
            <person name="Feng H."/>
        </authorList>
    </citation>
    <scope>NUCLEOTIDE SEQUENCE [LARGE SCALE GENOMIC DNA]</scope>
    <source>
        <strain evidence="4 6">Gsoil 114</strain>
    </source>
</reference>
<dbReference type="AlphaFoldDB" id="A0A0A6VDS7"/>
<gene>
    <name evidence="4" type="ORF">G4D61_01690</name>
    <name evidence="3" type="ORF">NG54_13955</name>
</gene>
<dbReference type="PANTHER" id="PTHR43240">
    <property type="entry name" value="1,4-DIHYDROXY-2-NAPHTHOYL-COA THIOESTERASE 1"/>
    <property type="match status" value="1"/>
</dbReference>
<organism evidence="3 5">
    <name type="scientific">Heyndrickxia ginsengihumi</name>
    <dbReference type="NCBI Taxonomy" id="363870"/>
    <lineage>
        <taxon>Bacteria</taxon>
        <taxon>Bacillati</taxon>
        <taxon>Bacillota</taxon>
        <taxon>Bacilli</taxon>
        <taxon>Bacillales</taxon>
        <taxon>Bacillaceae</taxon>
        <taxon>Heyndrickxia</taxon>
    </lineage>
</organism>
<keyword evidence="6" id="KW-1185">Reference proteome</keyword>
<dbReference type="InterPro" id="IPR003736">
    <property type="entry name" value="PAAI_dom"/>
</dbReference>
<dbReference type="RefSeq" id="WP_025730145.1">
    <property type="nucleotide sequence ID" value="NZ_JAAIWK010000002.1"/>
</dbReference>
<dbReference type="InterPro" id="IPR006683">
    <property type="entry name" value="Thioestr_dom"/>
</dbReference>
<evidence type="ECO:0000313" key="3">
    <source>
        <dbReference type="EMBL" id="KHD84699.1"/>
    </source>
</evidence>
<evidence type="ECO:0000313" key="4">
    <source>
        <dbReference type="EMBL" id="NEY18679.1"/>
    </source>
</evidence>
<dbReference type="Pfam" id="PF03061">
    <property type="entry name" value="4HBT"/>
    <property type="match status" value="1"/>
</dbReference>
<evidence type="ECO:0000313" key="6">
    <source>
        <dbReference type="Proteomes" id="UP000476934"/>
    </source>
</evidence>
<reference evidence="3 5" key="1">
    <citation type="submission" date="2014-10" db="EMBL/GenBank/DDBJ databases">
        <title>Draft genome of phytase producing Bacillus ginsengihumi strain M2.11.</title>
        <authorList>
            <person name="Toymentseva A."/>
            <person name="Boulygina E.A."/>
            <person name="Kazakov S.V."/>
            <person name="Kayumov I."/>
            <person name="Suleimanova A.D."/>
            <person name="Mardanova A.M."/>
            <person name="Maria S.N."/>
            <person name="Sergey M.Y."/>
            <person name="Sharipova M.R."/>
        </authorList>
    </citation>
    <scope>NUCLEOTIDE SEQUENCE [LARGE SCALE GENOMIC DNA]</scope>
    <source>
        <strain evidence="3 5">M2.11</strain>
    </source>
</reference>
<dbReference type="GO" id="GO:0061522">
    <property type="term" value="F:1,4-dihydroxy-2-naphthoyl-CoA thioesterase activity"/>
    <property type="evidence" value="ECO:0007669"/>
    <property type="project" value="TreeGrafter"/>
</dbReference>
<dbReference type="CDD" id="cd03443">
    <property type="entry name" value="PaaI_thioesterase"/>
    <property type="match status" value="1"/>
</dbReference>